<evidence type="ECO:0000256" key="3">
    <source>
        <dbReference type="ARBA" id="ARBA00022792"/>
    </source>
</evidence>
<keyword evidence="6" id="KW-0472">Membrane</keyword>
<dbReference type="Gene3D" id="3.10.450.240">
    <property type="match status" value="1"/>
</dbReference>
<feature type="domain" description="Tim44-like" evidence="8">
    <location>
        <begin position="379"/>
        <end position="609"/>
    </location>
</feature>
<keyword evidence="11" id="KW-1185">Reference proteome</keyword>
<feature type="region of interest" description="Disordered" evidence="7">
    <location>
        <begin position="237"/>
        <end position="300"/>
    </location>
</feature>
<evidence type="ECO:0000259" key="8">
    <source>
        <dbReference type="SMART" id="SM00978"/>
    </source>
</evidence>
<dbReference type="EnsemblFungi" id="PTTG_04574-t43_1">
    <property type="protein sequence ID" value="PTTG_04574-t43_1-p1"/>
    <property type="gene ID" value="PTTG_04574"/>
</dbReference>
<evidence type="ECO:0000256" key="2">
    <source>
        <dbReference type="ARBA" id="ARBA00009597"/>
    </source>
</evidence>
<reference evidence="9" key="1">
    <citation type="submission" date="2009-11" db="EMBL/GenBank/DDBJ databases">
        <authorList>
            <consortium name="The Broad Institute Genome Sequencing Platform"/>
            <person name="Ward D."/>
            <person name="Feldgarden M."/>
            <person name="Earl A."/>
            <person name="Young S.K."/>
            <person name="Zeng Q."/>
            <person name="Koehrsen M."/>
            <person name="Alvarado L."/>
            <person name="Berlin A."/>
            <person name="Bochicchio J."/>
            <person name="Borenstein D."/>
            <person name="Chapman S.B."/>
            <person name="Chen Z."/>
            <person name="Engels R."/>
            <person name="Freedman E."/>
            <person name="Gellesch M."/>
            <person name="Goldberg J."/>
            <person name="Griggs A."/>
            <person name="Gujja S."/>
            <person name="Heilman E."/>
            <person name="Heiman D."/>
            <person name="Hepburn T."/>
            <person name="Howarth C."/>
            <person name="Jen D."/>
            <person name="Larson L."/>
            <person name="Lewis B."/>
            <person name="Mehta T."/>
            <person name="Park D."/>
            <person name="Pearson M."/>
            <person name="Roberts A."/>
            <person name="Saif S."/>
            <person name="Shea T."/>
            <person name="Shenoy N."/>
            <person name="Sisk P."/>
            <person name="Stolte C."/>
            <person name="Sykes S."/>
            <person name="Thomson T."/>
            <person name="Walk T."/>
            <person name="White J."/>
            <person name="Yandava C."/>
            <person name="Izard J."/>
            <person name="Baranova O.V."/>
            <person name="Blanton J.M."/>
            <person name="Tanner A.C."/>
            <person name="Dewhirst F.E."/>
            <person name="Haas B."/>
            <person name="Nusbaum C."/>
            <person name="Birren B."/>
        </authorList>
    </citation>
    <scope>NUCLEOTIDE SEQUENCE [LARGE SCALE GENOMIC DNA]</scope>
    <source>
        <strain evidence="9">1-1 BBBD Race 1</strain>
    </source>
</reference>
<evidence type="ECO:0000256" key="7">
    <source>
        <dbReference type="SAM" id="MobiDB-lite"/>
    </source>
</evidence>
<feature type="region of interest" description="Disordered" evidence="7">
    <location>
        <begin position="43"/>
        <end position="84"/>
    </location>
</feature>
<reference evidence="9" key="2">
    <citation type="submission" date="2016-05" db="EMBL/GenBank/DDBJ databases">
        <title>Comparative analysis highlights variable genome content of wheat rusts and divergence of the mating loci.</title>
        <authorList>
            <person name="Cuomo C.A."/>
            <person name="Bakkeren G."/>
            <person name="Szabo L."/>
            <person name="Khalil H."/>
            <person name="Joly D."/>
            <person name="Goldberg J."/>
            <person name="Young S."/>
            <person name="Zeng Q."/>
            <person name="Fellers J."/>
        </authorList>
    </citation>
    <scope>NUCLEOTIDE SEQUENCE [LARGE SCALE GENOMIC DNA]</scope>
    <source>
        <strain evidence="9">1-1 BBBD Race 1</strain>
    </source>
</reference>
<evidence type="ECO:0000313" key="11">
    <source>
        <dbReference type="Proteomes" id="UP000005240"/>
    </source>
</evidence>
<comment type="similarity">
    <text evidence="2">Belongs to the Tim44 family.</text>
</comment>
<feature type="region of interest" description="Disordered" evidence="7">
    <location>
        <begin position="539"/>
        <end position="598"/>
    </location>
</feature>
<dbReference type="AlphaFoldDB" id="A0A180H4B7"/>
<dbReference type="Pfam" id="PF04280">
    <property type="entry name" value="Tim44"/>
    <property type="match status" value="1"/>
</dbReference>
<dbReference type="GO" id="GO:0051087">
    <property type="term" value="F:protein-folding chaperone binding"/>
    <property type="evidence" value="ECO:0007669"/>
    <property type="project" value="TreeGrafter"/>
</dbReference>
<accession>A0A180H4B7</accession>
<reference evidence="10" key="4">
    <citation type="submission" date="2025-05" db="UniProtKB">
        <authorList>
            <consortium name="EnsemblFungi"/>
        </authorList>
    </citation>
    <scope>IDENTIFICATION</scope>
    <source>
        <strain evidence="10">isolate 1-1 / race 1 (BBBD)</strain>
    </source>
</reference>
<gene>
    <name evidence="9" type="ORF">PTTG_04574</name>
</gene>
<evidence type="ECO:0000313" key="9">
    <source>
        <dbReference type="EMBL" id="OAV99352.1"/>
    </source>
</evidence>
<proteinExistence type="inferred from homology"/>
<feature type="compositionally biased region" description="Low complexity" evidence="7">
    <location>
        <begin position="239"/>
        <end position="298"/>
    </location>
</feature>
<keyword evidence="5" id="KW-0496">Mitochondrion</keyword>
<feature type="region of interest" description="Disordered" evidence="7">
    <location>
        <begin position="493"/>
        <end position="512"/>
    </location>
</feature>
<evidence type="ECO:0000256" key="6">
    <source>
        <dbReference type="ARBA" id="ARBA00023136"/>
    </source>
</evidence>
<dbReference type="GO" id="GO:0005743">
    <property type="term" value="C:mitochondrial inner membrane"/>
    <property type="evidence" value="ECO:0007669"/>
    <property type="project" value="UniProtKB-SubCell"/>
</dbReference>
<dbReference type="GO" id="GO:0030150">
    <property type="term" value="P:protein import into mitochondrial matrix"/>
    <property type="evidence" value="ECO:0007669"/>
    <property type="project" value="TreeGrafter"/>
</dbReference>
<keyword evidence="4" id="KW-0809">Transit peptide</keyword>
<evidence type="ECO:0000256" key="1">
    <source>
        <dbReference type="ARBA" id="ARBA00004273"/>
    </source>
</evidence>
<dbReference type="PANTHER" id="PTHR10721:SF1">
    <property type="entry name" value="MITOCHONDRIAL IMPORT INNER MEMBRANE TRANSLOCASE SUBUNIT TIM44"/>
    <property type="match status" value="1"/>
</dbReference>
<dbReference type="STRING" id="630390.A0A180H4B7"/>
<organism evidence="9">
    <name type="scientific">Puccinia triticina (isolate 1-1 / race 1 (BBBD))</name>
    <name type="common">Brown leaf rust fungus</name>
    <dbReference type="NCBI Taxonomy" id="630390"/>
    <lineage>
        <taxon>Eukaryota</taxon>
        <taxon>Fungi</taxon>
        <taxon>Dikarya</taxon>
        <taxon>Basidiomycota</taxon>
        <taxon>Pucciniomycotina</taxon>
        <taxon>Pucciniomycetes</taxon>
        <taxon>Pucciniales</taxon>
        <taxon>Pucciniaceae</taxon>
        <taxon>Puccinia</taxon>
    </lineage>
</organism>
<dbReference type="InterPro" id="IPR039544">
    <property type="entry name" value="Tim44-like"/>
</dbReference>
<evidence type="ECO:0000256" key="5">
    <source>
        <dbReference type="ARBA" id="ARBA00023128"/>
    </source>
</evidence>
<evidence type="ECO:0000313" key="10">
    <source>
        <dbReference type="EnsemblFungi" id="PTTG_04574-t43_1-p1"/>
    </source>
</evidence>
<dbReference type="InterPro" id="IPR032710">
    <property type="entry name" value="NTF2-like_dom_sf"/>
</dbReference>
<dbReference type="EMBL" id="ADAS02000003">
    <property type="protein sequence ID" value="OAV99352.1"/>
    <property type="molecule type" value="Genomic_DNA"/>
</dbReference>
<dbReference type="InterPro" id="IPR007379">
    <property type="entry name" value="Tim44-like_dom"/>
</dbReference>
<dbReference type="OrthoDB" id="10265990at2759"/>
<sequence length="616" mass="67204">MSVECLAVAGFDRSGALQSETPPSPTTIMSFTPARTQLSSIRKAIQQTTPHARRVGRTSYSTGQSSSSSSKQDKQQDDNLPAGVSPWARFMDVLKSEYAKSQEIQENVRELTGTAQGIKDSEAAQKMRKAYTAMRLESLIKENPKLARMAKTLSSTGKSVSEAVNKAANEIEESRLIQTARRVSKELDRRIAEPIRQTEVYKVVEDTVDFSQGALRYGGYIEKEERNRRRQKRLDRLAKANPSSSILSASSNSSLQASASNPAAAAASSSSSPSPSSPSSSEIPPATEESSSTNIEESQIAENPNAPPALVLHATANEEPAEDSNTIGSRMKGTLTGSGLKEIWKNVQEGYAESENPVVASIRSVTGFLRRNLLDETETAKVIRLVKEVDPAFNYDAFLADLREFIIPDFVDSFVDNDLKALKMWTSEAAFNVQSAPMKMYLQRGLRPANQIIDLKGIDILSAKVLEERDLPVFIVAFKTHEINCYINPNKRVSATSKGSAVPETDEEEGYAVEVGSREDIQAVQYVVVLTKDALLNASTSTSETEEDGDEEESVDGQEQEKPSETRQKKKSSSEAPAPGSKQAAKDPNVVPDDHTALTGGWKVIDLARRSSIAFL</sequence>
<evidence type="ECO:0000256" key="4">
    <source>
        <dbReference type="ARBA" id="ARBA00022946"/>
    </source>
</evidence>
<protein>
    <submittedName>
        <fullName evidence="10">Tim44 domain-containing protein</fullName>
    </submittedName>
</protein>
<dbReference type="Proteomes" id="UP000005240">
    <property type="component" value="Unassembled WGS sequence"/>
</dbReference>
<dbReference type="PANTHER" id="PTHR10721">
    <property type="entry name" value="MITOCHONDRIAL IMPORT INNER MEMBRANE TRANSLOCASE SUBUNIT TIM44"/>
    <property type="match status" value="1"/>
</dbReference>
<keyword evidence="3" id="KW-0999">Mitochondrion inner membrane</keyword>
<comment type="subcellular location">
    <subcellularLocation>
        <location evidence="1">Mitochondrion inner membrane</location>
    </subcellularLocation>
</comment>
<reference evidence="10 11" key="3">
    <citation type="journal article" date="2017" name="G3 (Bethesda)">
        <title>Comparative analysis highlights variable genome content of wheat rusts and divergence of the mating loci.</title>
        <authorList>
            <person name="Cuomo C.A."/>
            <person name="Bakkeren G."/>
            <person name="Khalil H.B."/>
            <person name="Panwar V."/>
            <person name="Joly D."/>
            <person name="Linning R."/>
            <person name="Sakthikumar S."/>
            <person name="Song X."/>
            <person name="Adiconis X."/>
            <person name="Fan L."/>
            <person name="Goldberg J.M."/>
            <person name="Levin J.Z."/>
            <person name="Young S."/>
            <person name="Zeng Q."/>
            <person name="Anikster Y."/>
            <person name="Bruce M."/>
            <person name="Wang M."/>
            <person name="Yin C."/>
            <person name="McCallum B."/>
            <person name="Szabo L.J."/>
            <person name="Hulbert S."/>
            <person name="Chen X."/>
            <person name="Fellers J.P."/>
        </authorList>
    </citation>
    <scope>NUCLEOTIDE SEQUENCE</scope>
    <source>
        <strain evidence="11">Isolate 1-1 / race 1 (BBBD)</strain>
        <strain evidence="10">isolate 1-1 / race 1 (BBBD)</strain>
    </source>
</reference>
<dbReference type="VEuPathDB" id="FungiDB:PTTG_04574"/>
<dbReference type="SMART" id="SM00978">
    <property type="entry name" value="Tim44"/>
    <property type="match status" value="1"/>
</dbReference>
<name>A0A180H4B7_PUCT1</name>
<feature type="compositionally biased region" description="Acidic residues" evidence="7">
    <location>
        <begin position="544"/>
        <end position="558"/>
    </location>
</feature>
<dbReference type="SUPFAM" id="SSF54427">
    <property type="entry name" value="NTF2-like"/>
    <property type="match status" value="1"/>
</dbReference>